<dbReference type="EMBL" id="MU150243">
    <property type="protein sequence ID" value="KAF9466204.1"/>
    <property type="molecule type" value="Genomic_DNA"/>
</dbReference>
<comment type="similarity">
    <text evidence="2">Belongs to the FMP52 family.</text>
</comment>
<dbReference type="Proteomes" id="UP000807353">
    <property type="component" value="Unassembled WGS sequence"/>
</dbReference>
<dbReference type="OrthoDB" id="430436at2759"/>
<dbReference type="GO" id="GO:0005741">
    <property type="term" value="C:mitochondrial outer membrane"/>
    <property type="evidence" value="ECO:0007669"/>
    <property type="project" value="UniProtKB-SubCell"/>
</dbReference>
<reference evidence="4" key="1">
    <citation type="submission" date="2020-11" db="EMBL/GenBank/DDBJ databases">
        <authorList>
            <consortium name="DOE Joint Genome Institute"/>
            <person name="Ahrendt S."/>
            <person name="Riley R."/>
            <person name="Andreopoulos W."/>
            <person name="Labutti K."/>
            <person name="Pangilinan J."/>
            <person name="Ruiz-Duenas F.J."/>
            <person name="Barrasa J.M."/>
            <person name="Sanchez-Garcia M."/>
            <person name="Camarero S."/>
            <person name="Miyauchi S."/>
            <person name="Serrano A."/>
            <person name="Linde D."/>
            <person name="Babiker R."/>
            <person name="Drula E."/>
            <person name="Ayuso-Fernandez I."/>
            <person name="Pacheco R."/>
            <person name="Padilla G."/>
            <person name="Ferreira P."/>
            <person name="Barriuso J."/>
            <person name="Kellner H."/>
            <person name="Castanera R."/>
            <person name="Alfaro M."/>
            <person name="Ramirez L."/>
            <person name="Pisabarro A.G."/>
            <person name="Kuo A."/>
            <person name="Tritt A."/>
            <person name="Lipzen A."/>
            <person name="He G."/>
            <person name="Yan M."/>
            <person name="Ng V."/>
            <person name="Cullen D."/>
            <person name="Martin F."/>
            <person name="Rosso M.-N."/>
            <person name="Henrissat B."/>
            <person name="Hibbett D."/>
            <person name="Martinez A.T."/>
            <person name="Grigoriev I.V."/>
        </authorList>
    </citation>
    <scope>NUCLEOTIDE SEQUENCE</scope>
    <source>
        <strain evidence="4">CBS 247.69</strain>
    </source>
</reference>
<dbReference type="SUPFAM" id="SSF51735">
    <property type="entry name" value="NAD(P)-binding Rossmann-fold domains"/>
    <property type="match status" value="1"/>
</dbReference>
<evidence type="ECO:0000259" key="3">
    <source>
        <dbReference type="Pfam" id="PF13460"/>
    </source>
</evidence>
<dbReference type="GO" id="GO:0051170">
    <property type="term" value="P:import into nucleus"/>
    <property type="evidence" value="ECO:0007669"/>
    <property type="project" value="TreeGrafter"/>
</dbReference>
<dbReference type="AlphaFoldDB" id="A0A9P5YBG5"/>
<protein>
    <recommendedName>
        <fullName evidence="3">NAD(P)-binding domain-containing protein</fullName>
    </recommendedName>
</protein>
<comment type="subcellular location">
    <subcellularLocation>
        <location evidence="1">Mitochondrion outer membrane</location>
        <topology evidence="1">Peripheral membrane protein</topology>
    </subcellularLocation>
</comment>
<dbReference type="PANTHER" id="PTHR14097">
    <property type="entry name" value="OXIDOREDUCTASE HTATIP2"/>
    <property type="match status" value="1"/>
</dbReference>
<evidence type="ECO:0000313" key="5">
    <source>
        <dbReference type="Proteomes" id="UP000807353"/>
    </source>
</evidence>
<dbReference type="Gene3D" id="3.40.50.720">
    <property type="entry name" value="NAD(P)-binding Rossmann-like Domain"/>
    <property type="match status" value="1"/>
</dbReference>
<dbReference type="PANTHER" id="PTHR14097:SF7">
    <property type="entry name" value="OXIDOREDUCTASE HTATIP2"/>
    <property type="match status" value="1"/>
</dbReference>
<evidence type="ECO:0000313" key="4">
    <source>
        <dbReference type="EMBL" id="KAF9466204.1"/>
    </source>
</evidence>
<organism evidence="4 5">
    <name type="scientific">Collybia nuda</name>
    <dbReference type="NCBI Taxonomy" id="64659"/>
    <lineage>
        <taxon>Eukaryota</taxon>
        <taxon>Fungi</taxon>
        <taxon>Dikarya</taxon>
        <taxon>Basidiomycota</taxon>
        <taxon>Agaricomycotina</taxon>
        <taxon>Agaricomycetes</taxon>
        <taxon>Agaricomycetidae</taxon>
        <taxon>Agaricales</taxon>
        <taxon>Tricholomatineae</taxon>
        <taxon>Clitocybaceae</taxon>
        <taxon>Collybia</taxon>
    </lineage>
</organism>
<comment type="caution">
    <text evidence="4">The sequence shown here is derived from an EMBL/GenBank/DDBJ whole genome shotgun (WGS) entry which is preliminary data.</text>
</comment>
<gene>
    <name evidence="4" type="ORF">BDZ94DRAFT_252586</name>
</gene>
<proteinExistence type="inferred from homology"/>
<dbReference type="Pfam" id="PF13460">
    <property type="entry name" value="NAD_binding_10"/>
    <property type="match status" value="1"/>
</dbReference>
<evidence type="ECO:0000256" key="2">
    <source>
        <dbReference type="ARBA" id="ARBA00006617"/>
    </source>
</evidence>
<accession>A0A9P5YBG5</accession>
<dbReference type="InterPro" id="IPR016040">
    <property type="entry name" value="NAD(P)-bd_dom"/>
</dbReference>
<sequence length="240" mass="24937">MASQTALLLGATGQVGQNVLKELLANPHFTKVGEYGRRVTNTDNLTTGKDKLVQKTIDFEKLGESGLKEGKWDVVFIAMGTTKKAAGSAEAFVKIDREYVVNAAREAKTDSPQRLVYVSSIGANPSASFLYPQSKGLTEVGLAGLGYSDTIVFRPGYLAGTSRGDSRVAESILGAVTGLMSHFSSNVEIQISTLGKSIVAAGKLGSAALPPAAQATKAGNPGAEFTLITNSGALGLAKEV</sequence>
<keyword evidence="5" id="KW-1185">Reference proteome</keyword>
<name>A0A9P5YBG5_9AGAR</name>
<evidence type="ECO:0000256" key="1">
    <source>
        <dbReference type="ARBA" id="ARBA00004450"/>
    </source>
</evidence>
<dbReference type="InterPro" id="IPR036291">
    <property type="entry name" value="NAD(P)-bd_dom_sf"/>
</dbReference>
<feature type="domain" description="NAD(P)-binding" evidence="3">
    <location>
        <begin position="10"/>
        <end position="126"/>
    </location>
</feature>